<evidence type="ECO:0000313" key="8">
    <source>
        <dbReference type="EMBL" id="RGS41271.1"/>
    </source>
</evidence>
<accession>A0A395VA10</accession>
<dbReference type="Pfam" id="PF13347">
    <property type="entry name" value="MFS_2"/>
    <property type="match status" value="1"/>
</dbReference>
<feature type="transmembrane region" description="Helical" evidence="7">
    <location>
        <begin position="115"/>
        <end position="138"/>
    </location>
</feature>
<dbReference type="SUPFAM" id="SSF103473">
    <property type="entry name" value="MFS general substrate transporter"/>
    <property type="match status" value="1"/>
</dbReference>
<feature type="transmembrane region" description="Helical" evidence="7">
    <location>
        <begin position="280"/>
        <end position="300"/>
    </location>
</feature>
<comment type="subcellular location">
    <subcellularLocation>
        <location evidence="1">Cell membrane</location>
        <topology evidence="1">Multi-pass membrane protein</topology>
    </subcellularLocation>
</comment>
<keyword evidence="5 7" id="KW-1133">Transmembrane helix</keyword>
<keyword evidence="4 7" id="KW-0812">Transmembrane</keyword>
<dbReference type="GO" id="GO:0005886">
    <property type="term" value="C:plasma membrane"/>
    <property type="evidence" value="ECO:0007669"/>
    <property type="project" value="UniProtKB-SubCell"/>
</dbReference>
<keyword evidence="3" id="KW-1003">Cell membrane</keyword>
<feature type="transmembrane region" description="Helical" evidence="7">
    <location>
        <begin position="158"/>
        <end position="181"/>
    </location>
</feature>
<evidence type="ECO:0000256" key="1">
    <source>
        <dbReference type="ARBA" id="ARBA00004651"/>
    </source>
</evidence>
<dbReference type="InterPro" id="IPR018043">
    <property type="entry name" value="Na/Gal_symport_CS"/>
</dbReference>
<dbReference type="InterPro" id="IPR039672">
    <property type="entry name" value="MFS_2"/>
</dbReference>
<evidence type="ECO:0000256" key="3">
    <source>
        <dbReference type="ARBA" id="ARBA00022475"/>
    </source>
</evidence>
<dbReference type="RefSeq" id="WP_118097036.1">
    <property type="nucleotide sequence ID" value="NZ_CAUBGO010000019.1"/>
</dbReference>
<evidence type="ECO:0000313" key="9">
    <source>
        <dbReference type="Proteomes" id="UP000266172"/>
    </source>
</evidence>
<feature type="transmembrane region" description="Helical" evidence="7">
    <location>
        <begin position="335"/>
        <end position="355"/>
    </location>
</feature>
<protein>
    <recommendedName>
        <fullName evidence="10">MFS transporter</fullName>
    </recommendedName>
</protein>
<feature type="transmembrane region" description="Helical" evidence="7">
    <location>
        <begin position="187"/>
        <end position="210"/>
    </location>
</feature>
<dbReference type="Gene3D" id="1.20.1250.20">
    <property type="entry name" value="MFS general substrate transporter like domains"/>
    <property type="match status" value="2"/>
</dbReference>
<dbReference type="GO" id="GO:0015293">
    <property type="term" value="F:symporter activity"/>
    <property type="evidence" value="ECO:0007669"/>
    <property type="project" value="InterPro"/>
</dbReference>
<dbReference type="GO" id="GO:0006814">
    <property type="term" value="P:sodium ion transport"/>
    <property type="evidence" value="ECO:0007669"/>
    <property type="project" value="InterPro"/>
</dbReference>
<dbReference type="InterPro" id="IPR036259">
    <property type="entry name" value="MFS_trans_sf"/>
</dbReference>
<gene>
    <name evidence="8" type="ORF">DWX93_06345</name>
</gene>
<feature type="transmembrane region" description="Helical" evidence="7">
    <location>
        <begin position="88"/>
        <end position="109"/>
    </location>
</feature>
<feature type="transmembrane region" description="Helical" evidence="7">
    <location>
        <begin position="376"/>
        <end position="401"/>
    </location>
</feature>
<dbReference type="Proteomes" id="UP000266172">
    <property type="component" value="Unassembled WGS sequence"/>
</dbReference>
<sequence>METTQLNIADEKFSKKKTLGFALLRLGNILAGLMIGEVTYFATNSLGIAAAAISIGVAIKTAIDALTDLVMGTIVDSTHTRWGKARPWILAAIPMWITLILIFIAPRALMSDMGLVVYITVFATMHSAIFSTMTNIAYETNIKRSIVKEENRIKTLTIIGVVYAIGSLGLQVALPAIIDVFHGSQQGFVILVLIVGVFGIVASLISFMICKEYTEEELASFGGYDAKEAIEKVPIGTFLKSVLKNKYLMMYTVINFLYMLVMMSSFTTGQYYFQYVYGDLSVFSIVMALSVVEMPVFFFIPKLCKKFGTAKVVQTSIVFAMIGVVLRLIMPSLLLIQMIGYLFVSLPNILVACVGSQINYECMEYGRYKTGVIAEAMYSSFVSFAQKMATSLSSVIIGLILSLTSFDYLTKGVVDNGFDDWAELAALGEAGFNKYIEGGVDAVNSAMAGINFAFNWMPLIFLGICVILFAFFNLEKDLKKLRVENGLNEDGSQKN</sequence>
<dbReference type="PROSITE" id="PS00872">
    <property type="entry name" value="NA_GALACTOSIDE_SYMP"/>
    <property type="match status" value="1"/>
</dbReference>
<feature type="transmembrane region" description="Helical" evidence="7">
    <location>
        <begin position="312"/>
        <end position="329"/>
    </location>
</feature>
<proteinExistence type="predicted"/>
<feature type="transmembrane region" description="Helical" evidence="7">
    <location>
        <begin position="21"/>
        <end position="42"/>
    </location>
</feature>
<feature type="transmembrane region" description="Helical" evidence="7">
    <location>
        <begin position="48"/>
        <end position="67"/>
    </location>
</feature>
<keyword evidence="6 7" id="KW-0472">Membrane</keyword>
<evidence type="ECO:0000256" key="6">
    <source>
        <dbReference type="ARBA" id="ARBA00023136"/>
    </source>
</evidence>
<dbReference type="EMBL" id="QRVL01000003">
    <property type="protein sequence ID" value="RGS41271.1"/>
    <property type="molecule type" value="Genomic_DNA"/>
</dbReference>
<dbReference type="AlphaFoldDB" id="A0A395VA10"/>
<evidence type="ECO:0000256" key="4">
    <source>
        <dbReference type="ARBA" id="ARBA00022692"/>
    </source>
</evidence>
<reference evidence="8 9" key="1">
    <citation type="submission" date="2018-08" db="EMBL/GenBank/DDBJ databases">
        <title>A genome reference for cultivated species of the human gut microbiota.</title>
        <authorList>
            <person name="Zou Y."/>
            <person name="Xue W."/>
            <person name="Luo G."/>
        </authorList>
    </citation>
    <scope>NUCLEOTIDE SEQUENCE [LARGE SCALE GENOMIC DNA]</scope>
    <source>
        <strain evidence="8 9">AF22-12AC</strain>
    </source>
</reference>
<feature type="transmembrane region" description="Helical" evidence="7">
    <location>
        <begin position="453"/>
        <end position="472"/>
    </location>
</feature>
<evidence type="ECO:0008006" key="10">
    <source>
        <dbReference type="Google" id="ProtNLM"/>
    </source>
</evidence>
<dbReference type="PANTHER" id="PTHR11328">
    <property type="entry name" value="MAJOR FACILITATOR SUPERFAMILY DOMAIN-CONTAINING PROTEIN"/>
    <property type="match status" value="1"/>
</dbReference>
<evidence type="ECO:0000256" key="5">
    <source>
        <dbReference type="ARBA" id="ARBA00022989"/>
    </source>
</evidence>
<evidence type="ECO:0000256" key="2">
    <source>
        <dbReference type="ARBA" id="ARBA00022448"/>
    </source>
</evidence>
<dbReference type="PANTHER" id="PTHR11328:SF24">
    <property type="entry name" value="MAJOR FACILITATOR SUPERFAMILY (MFS) PROFILE DOMAIN-CONTAINING PROTEIN"/>
    <property type="match status" value="1"/>
</dbReference>
<name>A0A395VA10_9FIRM</name>
<dbReference type="GO" id="GO:0008643">
    <property type="term" value="P:carbohydrate transport"/>
    <property type="evidence" value="ECO:0007669"/>
    <property type="project" value="InterPro"/>
</dbReference>
<evidence type="ECO:0000256" key="7">
    <source>
        <dbReference type="SAM" id="Phobius"/>
    </source>
</evidence>
<comment type="caution">
    <text evidence="8">The sequence shown here is derived from an EMBL/GenBank/DDBJ whole genome shotgun (WGS) entry which is preliminary data.</text>
</comment>
<feature type="transmembrane region" description="Helical" evidence="7">
    <location>
        <begin position="248"/>
        <end position="268"/>
    </location>
</feature>
<organism evidence="8 9">
    <name type="scientific">Roseburia hominis</name>
    <dbReference type="NCBI Taxonomy" id="301301"/>
    <lineage>
        <taxon>Bacteria</taxon>
        <taxon>Bacillati</taxon>
        <taxon>Bacillota</taxon>
        <taxon>Clostridia</taxon>
        <taxon>Lachnospirales</taxon>
        <taxon>Lachnospiraceae</taxon>
        <taxon>Roseburia</taxon>
    </lineage>
</organism>
<keyword evidence="2" id="KW-0813">Transport</keyword>